<organism evidence="2 3">
    <name type="scientific">Clostridium sardiniense</name>
    <name type="common">Clostridium absonum</name>
    <dbReference type="NCBI Taxonomy" id="29369"/>
    <lineage>
        <taxon>Bacteria</taxon>
        <taxon>Bacillati</taxon>
        <taxon>Bacillota</taxon>
        <taxon>Clostridia</taxon>
        <taxon>Eubacteriales</taxon>
        <taxon>Clostridiaceae</taxon>
        <taxon>Clostridium</taxon>
    </lineage>
</organism>
<gene>
    <name evidence="2" type="ORF">K5V21_03465</name>
</gene>
<dbReference type="SUPFAM" id="SSF88713">
    <property type="entry name" value="Glycoside hydrolase/deacetylase"/>
    <property type="match status" value="1"/>
</dbReference>
<feature type="domain" description="NodB homology" evidence="1">
    <location>
        <begin position="88"/>
        <end position="287"/>
    </location>
</feature>
<keyword evidence="3" id="KW-1185">Reference proteome</keyword>
<dbReference type="InterPro" id="IPR011330">
    <property type="entry name" value="Glyco_hydro/deAcase_b/a-brl"/>
</dbReference>
<dbReference type="RefSeq" id="WP_221859214.1">
    <property type="nucleotide sequence ID" value="NZ_JAIKTU010000003.1"/>
</dbReference>
<dbReference type="InterPro" id="IPR002509">
    <property type="entry name" value="NODB_dom"/>
</dbReference>
<evidence type="ECO:0000313" key="3">
    <source>
        <dbReference type="Proteomes" id="UP001299068"/>
    </source>
</evidence>
<sequence length="287" mass="32225">MKILRNIVVIFIITSIGVIGIGCTENKDVDIKVNNKEVNVDNNAKEEKGHKEDVITLKEVEENYNGRDPKEWGEKVTGVLNHINTNDKVVFLTFDACGGTYGNDYDKELIEYLKKEGIEATLFINSRWIDSNKDIFNDLARNNLFSIQNHGTLHKPLSVNGREVYKIKGTNSVKEVYDEISGNDAKIKELTGKKPKLFRSGTAYYDDISVKIAKDLGYEIGGFDVLGDAGATFSKEQIIKQGKTVKNGSILIYHMNKPKGETFEGVKVVIENLKKAGYSFKKIEDYV</sequence>
<evidence type="ECO:0000259" key="1">
    <source>
        <dbReference type="PROSITE" id="PS51677"/>
    </source>
</evidence>
<name>A0ABS7KUL8_CLOSR</name>
<accession>A0ABS7KUL8</accession>
<proteinExistence type="predicted"/>
<comment type="caution">
    <text evidence="2">The sequence shown here is derived from an EMBL/GenBank/DDBJ whole genome shotgun (WGS) entry which is preliminary data.</text>
</comment>
<dbReference type="Gene3D" id="3.20.20.370">
    <property type="entry name" value="Glycoside hydrolase/deacetylase"/>
    <property type="match status" value="1"/>
</dbReference>
<evidence type="ECO:0000313" key="2">
    <source>
        <dbReference type="EMBL" id="MBY0754509.1"/>
    </source>
</evidence>
<dbReference type="PROSITE" id="PS51257">
    <property type="entry name" value="PROKAR_LIPOPROTEIN"/>
    <property type="match status" value="1"/>
</dbReference>
<protein>
    <submittedName>
        <fullName evidence="2">Polysaccharide deacetylase family protein</fullName>
    </submittedName>
</protein>
<dbReference type="CDD" id="cd10955">
    <property type="entry name" value="CE4_BH0857_like"/>
    <property type="match status" value="1"/>
</dbReference>
<dbReference type="Proteomes" id="UP001299068">
    <property type="component" value="Unassembled WGS sequence"/>
</dbReference>
<dbReference type="InterPro" id="IPR050248">
    <property type="entry name" value="Polysacc_deacetylase_ArnD"/>
</dbReference>
<dbReference type="EMBL" id="JAIKTU010000003">
    <property type="protein sequence ID" value="MBY0754509.1"/>
    <property type="molecule type" value="Genomic_DNA"/>
</dbReference>
<dbReference type="PANTHER" id="PTHR10587">
    <property type="entry name" value="GLYCOSYL TRANSFERASE-RELATED"/>
    <property type="match status" value="1"/>
</dbReference>
<dbReference type="PROSITE" id="PS51677">
    <property type="entry name" value="NODB"/>
    <property type="match status" value="1"/>
</dbReference>
<reference evidence="2 3" key="1">
    <citation type="journal article" date="2021" name="Cell Host Microbe">
        <title>in vivo commensal control of Clostridioides difficile virulence.</title>
        <authorList>
            <person name="Girinathan B.P."/>
            <person name="Dibenedetto N."/>
            <person name="Worley J.N."/>
            <person name="Peltier J."/>
            <person name="Arrieta-Ortiz M.L."/>
            <person name="Rupa Christinal Immanuel S."/>
            <person name="Lavin R."/>
            <person name="Delaney M.L."/>
            <person name="Cummins C."/>
            <person name="Hoffmann M."/>
            <person name="Luo Y."/>
            <person name="Gonzalez-Escalona N."/>
            <person name="Allard M."/>
            <person name="Onderdonk A.B."/>
            <person name="Gerber G.K."/>
            <person name="Sonenshein A.L."/>
            <person name="Baliga N."/>
            <person name="Dupuy B."/>
            <person name="Bry L."/>
        </authorList>
    </citation>
    <scope>NUCLEOTIDE SEQUENCE [LARGE SCALE GENOMIC DNA]</scope>
    <source>
        <strain evidence="2 3">DSM 599</strain>
    </source>
</reference>
<dbReference type="Pfam" id="PF01522">
    <property type="entry name" value="Polysacc_deac_1"/>
    <property type="match status" value="1"/>
</dbReference>
<dbReference type="PANTHER" id="PTHR10587:SF134">
    <property type="entry name" value="SECRETED PROTEIN"/>
    <property type="match status" value="1"/>
</dbReference>